<organism evidence="2 3">
    <name type="scientific">Echria macrotheca</name>
    <dbReference type="NCBI Taxonomy" id="438768"/>
    <lineage>
        <taxon>Eukaryota</taxon>
        <taxon>Fungi</taxon>
        <taxon>Dikarya</taxon>
        <taxon>Ascomycota</taxon>
        <taxon>Pezizomycotina</taxon>
        <taxon>Sordariomycetes</taxon>
        <taxon>Sordariomycetidae</taxon>
        <taxon>Sordariales</taxon>
        <taxon>Schizotheciaceae</taxon>
        <taxon>Echria</taxon>
    </lineage>
</organism>
<keyword evidence="3" id="KW-1185">Reference proteome</keyword>
<comment type="caution">
    <text evidence="2">The sequence shown here is derived from an EMBL/GenBank/DDBJ whole genome shotgun (WGS) entry which is preliminary data.</text>
</comment>
<evidence type="ECO:0000313" key="2">
    <source>
        <dbReference type="EMBL" id="KAK1759300.1"/>
    </source>
</evidence>
<proteinExistence type="predicted"/>
<dbReference type="EMBL" id="MU839828">
    <property type="protein sequence ID" value="KAK1759300.1"/>
    <property type="molecule type" value="Genomic_DNA"/>
</dbReference>
<dbReference type="AlphaFoldDB" id="A0AAJ0FFP4"/>
<reference evidence="2" key="1">
    <citation type="submission" date="2023-06" db="EMBL/GenBank/DDBJ databases">
        <title>Genome-scale phylogeny and comparative genomics of the fungal order Sordariales.</title>
        <authorList>
            <consortium name="Lawrence Berkeley National Laboratory"/>
            <person name="Hensen N."/>
            <person name="Bonometti L."/>
            <person name="Westerberg I."/>
            <person name="Brannstrom I.O."/>
            <person name="Guillou S."/>
            <person name="Cros-Aarteil S."/>
            <person name="Calhoun S."/>
            <person name="Haridas S."/>
            <person name="Kuo A."/>
            <person name="Mondo S."/>
            <person name="Pangilinan J."/>
            <person name="Riley R."/>
            <person name="Labutti K."/>
            <person name="Andreopoulos B."/>
            <person name="Lipzen A."/>
            <person name="Chen C."/>
            <person name="Yanf M."/>
            <person name="Daum C."/>
            <person name="Ng V."/>
            <person name="Clum A."/>
            <person name="Steindorff A."/>
            <person name="Ohm R."/>
            <person name="Martin F."/>
            <person name="Silar P."/>
            <person name="Natvig D."/>
            <person name="Lalanne C."/>
            <person name="Gautier V."/>
            <person name="Ament-Velasquez S.L."/>
            <person name="Kruys A."/>
            <person name="Hutchinson M.I."/>
            <person name="Powell A.J."/>
            <person name="Barry K."/>
            <person name="Miller A.N."/>
            <person name="Grigoriev I.V."/>
            <person name="Debuchy R."/>
            <person name="Gladieux P."/>
            <person name="Thoren M.H."/>
            <person name="Johannesson H."/>
        </authorList>
    </citation>
    <scope>NUCLEOTIDE SEQUENCE</scope>
    <source>
        <strain evidence="2">PSN4</strain>
    </source>
</reference>
<feature type="compositionally biased region" description="Low complexity" evidence="1">
    <location>
        <begin position="221"/>
        <end position="231"/>
    </location>
</feature>
<name>A0AAJ0FFP4_9PEZI</name>
<protein>
    <submittedName>
        <fullName evidence="2">Uncharacterized protein</fullName>
    </submittedName>
</protein>
<sequence length="259" mass="29093">MPGLSQQRRSWRDGTADENQAVCLFLFVAPAVSLFTGCRQQRRQWWKSTRRPVLCVVTFNLSGMRTFGCICDQTCIQGCSDRDPTSSTIDHRQGWERASNLQLRFTPHPKLDLRSAPMDTRQRIRIFFKARSGIAASLQLPCLPSPCVLASSYWILSNSQRMTKEWQSVDDLVSGFWAADGVPDQGMGKDSMGVWMPFCGLRPVFARADMLSNTPRKNDLPSPRSDSDSSSRIPQLGFFAALSVRAQPVDPPRTSLLIF</sequence>
<feature type="region of interest" description="Disordered" evidence="1">
    <location>
        <begin position="212"/>
        <end position="231"/>
    </location>
</feature>
<evidence type="ECO:0000256" key="1">
    <source>
        <dbReference type="SAM" id="MobiDB-lite"/>
    </source>
</evidence>
<gene>
    <name evidence="2" type="ORF">QBC47DRAFT_102097</name>
</gene>
<evidence type="ECO:0000313" key="3">
    <source>
        <dbReference type="Proteomes" id="UP001239445"/>
    </source>
</evidence>
<dbReference type="Proteomes" id="UP001239445">
    <property type="component" value="Unassembled WGS sequence"/>
</dbReference>
<accession>A0AAJ0FFP4</accession>